<evidence type="ECO:0000256" key="5">
    <source>
        <dbReference type="ARBA" id="ARBA00017171"/>
    </source>
</evidence>
<dbReference type="GO" id="GO:0003882">
    <property type="term" value="F:CDP-diacylglycerol-serine O-phosphatidyltransferase activity"/>
    <property type="evidence" value="ECO:0007669"/>
    <property type="project" value="UniProtKB-EC"/>
</dbReference>
<evidence type="ECO:0000256" key="10">
    <source>
        <dbReference type="ARBA" id="ARBA00023098"/>
    </source>
</evidence>
<evidence type="ECO:0000256" key="1">
    <source>
        <dbReference type="ARBA" id="ARBA00000287"/>
    </source>
</evidence>
<dbReference type="STRING" id="649747.HMPREF0083_00894"/>
<dbReference type="Pfam" id="PF01066">
    <property type="entry name" value="CDP-OH_P_transf"/>
    <property type="match status" value="1"/>
</dbReference>
<keyword evidence="18" id="KW-1185">Reference proteome</keyword>
<feature type="transmembrane region" description="Helical" evidence="16">
    <location>
        <begin position="30"/>
        <end position="51"/>
    </location>
</feature>
<dbReference type="eggNOG" id="COG1183">
    <property type="taxonomic scope" value="Bacteria"/>
</dbReference>
<keyword evidence="9 16" id="KW-1133">Transmembrane helix</keyword>
<comment type="caution">
    <text evidence="17">The sequence shown here is derived from an EMBL/GenBank/DDBJ whole genome shotgun (WGS) entry which is preliminary data.</text>
</comment>
<keyword evidence="11 16" id="KW-0472">Membrane</keyword>
<keyword evidence="7 15" id="KW-0808">Transferase</keyword>
<dbReference type="PANTHER" id="PTHR14269">
    <property type="entry name" value="CDP-DIACYLGLYCEROL--GLYCEROL-3-PHOSPHATE 3-PHOSPHATIDYLTRANSFERASE-RELATED"/>
    <property type="match status" value="1"/>
</dbReference>
<evidence type="ECO:0000256" key="13">
    <source>
        <dbReference type="ARBA" id="ARBA00023264"/>
    </source>
</evidence>
<reference evidence="17 18" key="1">
    <citation type="submission" date="2013-08" db="EMBL/GenBank/DDBJ databases">
        <authorList>
            <person name="Weinstock G."/>
            <person name="Sodergren E."/>
            <person name="Wylie T."/>
            <person name="Fulton L."/>
            <person name="Fulton R."/>
            <person name="Fronick C."/>
            <person name="O'Laughlin M."/>
            <person name="Godfrey J."/>
            <person name="Miner T."/>
            <person name="Herter B."/>
            <person name="Appelbaum E."/>
            <person name="Cordes M."/>
            <person name="Lek S."/>
            <person name="Wollam A."/>
            <person name="Pepin K.H."/>
            <person name="Palsikar V.B."/>
            <person name="Mitreva M."/>
            <person name="Wilson R.K."/>
        </authorList>
    </citation>
    <scope>NUCLEOTIDE SEQUENCE [LARGE SCALE GENOMIC DNA]</scope>
    <source>
        <strain evidence="17 18">ATCC 12856</strain>
    </source>
</reference>
<evidence type="ECO:0000256" key="4">
    <source>
        <dbReference type="ARBA" id="ARBA00013174"/>
    </source>
</evidence>
<evidence type="ECO:0000256" key="16">
    <source>
        <dbReference type="SAM" id="Phobius"/>
    </source>
</evidence>
<proteinExistence type="inferred from homology"/>
<keyword evidence="12" id="KW-0594">Phospholipid biosynthesis</keyword>
<dbReference type="PROSITE" id="PS00379">
    <property type="entry name" value="CDP_ALCOHOL_P_TRANSF"/>
    <property type="match status" value="1"/>
</dbReference>
<name>U1YJL8_ANEAE</name>
<feature type="transmembrane region" description="Helical" evidence="16">
    <location>
        <begin position="57"/>
        <end position="74"/>
    </location>
</feature>
<accession>U1YJL8</accession>
<evidence type="ECO:0000256" key="7">
    <source>
        <dbReference type="ARBA" id="ARBA00022679"/>
    </source>
</evidence>
<keyword evidence="8 16" id="KW-0812">Transmembrane</keyword>
<comment type="similarity">
    <text evidence="3 15">Belongs to the CDP-alcohol phosphatidyltransferase class-I family.</text>
</comment>
<dbReference type="NCBIfam" id="TIGR00473">
    <property type="entry name" value="pssA"/>
    <property type="match status" value="1"/>
</dbReference>
<keyword evidence="10" id="KW-0443">Lipid metabolism</keyword>
<evidence type="ECO:0000256" key="9">
    <source>
        <dbReference type="ARBA" id="ARBA00022989"/>
    </source>
</evidence>
<dbReference type="InterPro" id="IPR048254">
    <property type="entry name" value="CDP_ALCOHOL_P_TRANSF_CS"/>
</dbReference>
<dbReference type="GO" id="GO:0012505">
    <property type="term" value="C:endomembrane system"/>
    <property type="evidence" value="ECO:0007669"/>
    <property type="project" value="UniProtKB-SubCell"/>
</dbReference>
<protein>
    <recommendedName>
        <fullName evidence="5">CDP-diacylglycerol--serine O-phosphatidyltransferase</fullName>
        <ecNumber evidence="4">2.7.8.8</ecNumber>
    </recommendedName>
    <alternativeName>
        <fullName evidence="14">Phosphatidylserine synthase</fullName>
    </alternativeName>
</protein>
<dbReference type="InterPro" id="IPR043130">
    <property type="entry name" value="CDP-OH_PTrfase_TM_dom"/>
</dbReference>
<evidence type="ECO:0000256" key="3">
    <source>
        <dbReference type="ARBA" id="ARBA00010441"/>
    </source>
</evidence>
<comment type="catalytic activity">
    <reaction evidence="1">
        <text>a CDP-1,2-diacyl-sn-glycerol + L-serine = a 1,2-diacyl-sn-glycero-3-phospho-L-serine + CMP + H(+)</text>
        <dbReference type="Rhea" id="RHEA:16913"/>
        <dbReference type="ChEBI" id="CHEBI:15378"/>
        <dbReference type="ChEBI" id="CHEBI:33384"/>
        <dbReference type="ChEBI" id="CHEBI:57262"/>
        <dbReference type="ChEBI" id="CHEBI:58332"/>
        <dbReference type="ChEBI" id="CHEBI:60377"/>
        <dbReference type="EC" id="2.7.8.8"/>
    </reaction>
</comment>
<evidence type="ECO:0000256" key="11">
    <source>
        <dbReference type="ARBA" id="ARBA00023136"/>
    </source>
</evidence>
<dbReference type="Gene3D" id="1.20.120.1760">
    <property type="match status" value="1"/>
</dbReference>
<evidence type="ECO:0000256" key="14">
    <source>
        <dbReference type="ARBA" id="ARBA00032361"/>
    </source>
</evidence>
<dbReference type="InterPro" id="IPR050324">
    <property type="entry name" value="CDP-alcohol_PTase-I"/>
</dbReference>
<dbReference type="PANTHER" id="PTHR14269:SF61">
    <property type="entry name" value="CDP-DIACYLGLYCEROL--SERINE O-PHOSPHATIDYLTRANSFERASE"/>
    <property type="match status" value="1"/>
</dbReference>
<dbReference type="EC" id="2.7.8.8" evidence="4"/>
<dbReference type="PATRIC" id="fig|649747.3.peg.811"/>
<comment type="subcellular location">
    <subcellularLocation>
        <location evidence="2">Endomembrane system</location>
        <topology evidence="2">Multi-pass membrane protein</topology>
    </subcellularLocation>
</comment>
<dbReference type="InterPro" id="IPR004533">
    <property type="entry name" value="CDP-diaglyc--ser_O-PTrfase"/>
</dbReference>
<dbReference type="HOGENOM" id="CLU_049944_3_0_9"/>
<keyword evidence="6" id="KW-0444">Lipid biosynthesis</keyword>
<organism evidence="17 18">
    <name type="scientific">Aneurinibacillus aneurinilyticus ATCC 12856</name>
    <dbReference type="NCBI Taxonomy" id="649747"/>
    <lineage>
        <taxon>Bacteria</taxon>
        <taxon>Bacillati</taxon>
        <taxon>Bacillota</taxon>
        <taxon>Bacilli</taxon>
        <taxon>Bacillales</taxon>
        <taxon>Paenibacillaceae</taxon>
        <taxon>Aneurinibacillus group</taxon>
        <taxon>Aneurinibacillus</taxon>
    </lineage>
</organism>
<evidence type="ECO:0000256" key="6">
    <source>
        <dbReference type="ARBA" id="ARBA00022516"/>
    </source>
</evidence>
<dbReference type="EMBL" id="AWSJ01000058">
    <property type="protein sequence ID" value="ERI10991.1"/>
    <property type="molecule type" value="Genomic_DNA"/>
</dbReference>
<evidence type="ECO:0000256" key="2">
    <source>
        <dbReference type="ARBA" id="ARBA00004127"/>
    </source>
</evidence>
<dbReference type="InterPro" id="IPR000462">
    <property type="entry name" value="CDP-OH_P_trans"/>
</dbReference>
<dbReference type="GO" id="GO:0008654">
    <property type="term" value="P:phospholipid biosynthetic process"/>
    <property type="evidence" value="ECO:0007669"/>
    <property type="project" value="UniProtKB-KW"/>
</dbReference>
<dbReference type="AlphaFoldDB" id="U1YJL8"/>
<evidence type="ECO:0000313" key="17">
    <source>
        <dbReference type="EMBL" id="ERI10991.1"/>
    </source>
</evidence>
<gene>
    <name evidence="17" type="ORF">HMPREF0083_00894</name>
</gene>
<feature type="transmembrane region" description="Helical" evidence="16">
    <location>
        <begin position="119"/>
        <end position="137"/>
    </location>
</feature>
<feature type="transmembrane region" description="Helical" evidence="16">
    <location>
        <begin position="206"/>
        <end position="222"/>
    </location>
</feature>
<evidence type="ECO:0000256" key="15">
    <source>
        <dbReference type="RuleBase" id="RU003750"/>
    </source>
</evidence>
<evidence type="ECO:0000256" key="8">
    <source>
        <dbReference type="ARBA" id="ARBA00022692"/>
    </source>
</evidence>
<evidence type="ECO:0000256" key="12">
    <source>
        <dbReference type="ARBA" id="ARBA00023209"/>
    </source>
</evidence>
<dbReference type="GO" id="GO:0016020">
    <property type="term" value="C:membrane"/>
    <property type="evidence" value="ECO:0007669"/>
    <property type="project" value="InterPro"/>
</dbReference>
<evidence type="ECO:0000313" key="18">
    <source>
        <dbReference type="Proteomes" id="UP000016511"/>
    </source>
</evidence>
<feature type="transmembrane region" description="Helical" evidence="16">
    <location>
        <begin position="174"/>
        <end position="194"/>
    </location>
</feature>
<feature type="transmembrane region" description="Helical" evidence="16">
    <location>
        <begin position="95"/>
        <end position="113"/>
    </location>
</feature>
<feature type="transmembrane region" description="Helical" evidence="16">
    <location>
        <begin position="149"/>
        <end position="168"/>
    </location>
</feature>
<sequence>MHSAFGQGETVSAVEKQYQGGKRAEMIARIIPNLFTMGNLFLGVIAMLLAFRDEPIYLSYAAIMVIIGMVLDGLDGRLARMLNAQSDFGKELDSLSDIVTFGVAPALIMYVVILQDMGWIGILLTGLFPICGALRLARFNSAVGGNTGYFVGLPITAAGGVLATLALYHQAFSSVYLVLSMLGLSYLMISNIKYPNFKKVGIPRSAYWVTPLIMVIVGVVAVRFPSQFPMIVFIPLVLYALYGVKKNVDRMVRKRRCEKTEEEVINS</sequence>
<feature type="transmembrane region" description="Helical" evidence="16">
    <location>
        <begin position="228"/>
        <end position="244"/>
    </location>
</feature>
<keyword evidence="13" id="KW-1208">Phospholipid metabolism</keyword>
<dbReference type="Proteomes" id="UP000016511">
    <property type="component" value="Unassembled WGS sequence"/>
</dbReference>